<dbReference type="Proteomes" id="UP000236454">
    <property type="component" value="Unassembled WGS sequence"/>
</dbReference>
<keyword evidence="6" id="KW-1185">Reference proteome</keyword>
<evidence type="ECO:0000259" key="4">
    <source>
        <dbReference type="Pfam" id="PF18962"/>
    </source>
</evidence>
<accession>A0A1I6ZRN8</accession>
<proteinExistence type="predicted"/>
<dbReference type="AlphaFoldDB" id="A0A1I6ZRN8"/>
<dbReference type="InterPro" id="IPR002861">
    <property type="entry name" value="Reeler_dom"/>
</dbReference>
<keyword evidence="1 2" id="KW-0732">Signal</keyword>
<organism evidence="5 6">
    <name type="scientific">Lishizhenia tianjinensis</name>
    <dbReference type="NCBI Taxonomy" id="477690"/>
    <lineage>
        <taxon>Bacteria</taxon>
        <taxon>Pseudomonadati</taxon>
        <taxon>Bacteroidota</taxon>
        <taxon>Flavobacteriia</taxon>
        <taxon>Flavobacteriales</taxon>
        <taxon>Crocinitomicaceae</taxon>
        <taxon>Lishizhenia</taxon>
    </lineage>
</organism>
<dbReference type="NCBIfam" id="TIGR04183">
    <property type="entry name" value="Por_Secre_tail"/>
    <property type="match status" value="1"/>
</dbReference>
<evidence type="ECO:0000256" key="2">
    <source>
        <dbReference type="SAM" id="SignalP"/>
    </source>
</evidence>
<evidence type="ECO:0000313" key="5">
    <source>
        <dbReference type="EMBL" id="SFT65235.1"/>
    </source>
</evidence>
<feature type="domain" description="Reelin" evidence="3">
    <location>
        <begin position="59"/>
        <end position="170"/>
    </location>
</feature>
<dbReference type="OrthoDB" id="9792152at2"/>
<evidence type="ECO:0000259" key="3">
    <source>
        <dbReference type="Pfam" id="PF02014"/>
    </source>
</evidence>
<dbReference type="InterPro" id="IPR042307">
    <property type="entry name" value="Reeler_sf"/>
</dbReference>
<dbReference type="RefSeq" id="WP_090247926.1">
    <property type="nucleotide sequence ID" value="NZ_FPAS01000002.1"/>
</dbReference>
<feature type="signal peptide" evidence="2">
    <location>
        <begin position="1"/>
        <end position="28"/>
    </location>
</feature>
<feature type="domain" description="Secretion system C-terminal sorting" evidence="4">
    <location>
        <begin position="456"/>
        <end position="527"/>
    </location>
</feature>
<dbReference type="Pfam" id="PF18962">
    <property type="entry name" value="Por_Secre_tail"/>
    <property type="match status" value="1"/>
</dbReference>
<evidence type="ECO:0000313" key="6">
    <source>
        <dbReference type="Proteomes" id="UP000236454"/>
    </source>
</evidence>
<evidence type="ECO:0000256" key="1">
    <source>
        <dbReference type="ARBA" id="ARBA00022729"/>
    </source>
</evidence>
<dbReference type="EMBL" id="FPAS01000002">
    <property type="protein sequence ID" value="SFT65235.1"/>
    <property type="molecule type" value="Genomic_DNA"/>
</dbReference>
<gene>
    <name evidence="5" type="ORF">SAMN05216474_1563</name>
</gene>
<name>A0A1I6ZRN8_9FLAO</name>
<dbReference type="InterPro" id="IPR026444">
    <property type="entry name" value="Secre_tail"/>
</dbReference>
<sequence>MKKIYNALAFGFALATLGVCLMSAYSTSAGFKYSAGPAHTGVDRTGGPLSGGNSCTQCHGSASSSTTTSITIREVATNNIVTQYVGGTQYKISVQVSHPTLTHFGFQMVATRMPFNQNAGTFGSFLTSNTQLSSLSARAYLEHDGASSSGSFEVFWTAPPANSGNVTFYYCANAVNNNGGSSGDAPGIASSLVFPELVPVTVTYASDYCTNASSTTPVKTGTSSGTFSANSSDITVNATTGAIDMANTLPGTYIITYTYSGGTIDNTVVINQSYEATVDTDICFGDSLFLDGDWQTTSGLYTDNYTAVNGCDSIINTNLTVLVQNVVDIDTTICQGDSVLVDGVYEKDPGTYTEVMAANNGCDSVINYNVSHEDYNTTLQVTASAITIQGTDATSFEFFDCDNGQVFSNSGNMVFQVPYIGNFAVRLFGPDCTYETNCEAFLSVGLEDENISAVRVYPNPVENQVQFSGLNKDEIVQIAVYTAEGKLMMNKSVTVVDGSFVLNLETLQKGVYFVQIQGEDYQFVKRLLKD</sequence>
<dbReference type="Gene3D" id="2.60.40.4060">
    <property type="entry name" value="Reeler domain"/>
    <property type="match status" value="1"/>
</dbReference>
<dbReference type="Pfam" id="PF02014">
    <property type="entry name" value="Reeler"/>
    <property type="match status" value="1"/>
</dbReference>
<protein>
    <submittedName>
        <fullName evidence="5">Por secretion system C-terminal sorting domain-containing protein</fullName>
    </submittedName>
</protein>
<dbReference type="NCBIfam" id="NF041895">
    <property type="entry name" value="choice_anch_V"/>
    <property type="match status" value="1"/>
</dbReference>
<dbReference type="STRING" id="477690.SAMN05216474_1563"/>
<reference evidence="5 6" key="1">
    <citation type="submission" date="2016-10" db="EMBL/GenBank/DDBJ databases">
        <authorList>
            <person name="de Groot N.N."/>
        </authorList>
    </citation>
    <scope>NUCLEOTIDE SEQUENCE [LARGE SCALE GENOMIC DNA]</scope>
    <source>
        <strain evidence="5 6">CGMCC 1.7005</strain>
    </source>
</reference>
<feature type="chain" id="PRO_5014692888" evidence="2">
    <location>
        <begin position="29"/>
        <end position="530"/>
    </location>
</feature>